<dbReference type="SUPFAM" id="SSF51126">
    <property type="entry name" value="Pectin lyase-like"/>
    <property type="match status" value="1"/>
</dbReference>
<keyword evidence="2" id="KW-0325">Glycoprotein</keyword>
<evidence type="ECO:0000256" key="1">
    <source>
        <dbReference type="ARBA" id="ARBA00022723"/>
    </source>
</evidence>
<reference evidence="5 6" key="1">
    <citation type="submission" date="2017-08" db="EMBL/GenBank/DDBJ databases">
        <title>Infants hospitalized years apart are colonized by the same room-sourced microbial strains.</title>
        <authorList>
            <person name="Brooks B."/>
            <person name="Olm M.R."/>
            <person name="Firek B.A."/>
            <person name="Baker R."/>
            <person name="Thomas B.C."/>
            <person name="Morowitz M.J."/>
            <person name="Banfield J.F."/>
        </authorList>
    </citation>
    <scope>NUCLEOTIDE SEQUENCE [LARGE SCALE GENOMIC DNA]</scope>
    <source>
        <strain evidence="5">S2_005_002_R2_33</strain>
    </source>
</reference>
<evidence type="ECO:0000256" key="2">
    <source>
        <dbReference type="ARBA" id="ARBA00023180"/>
    </source>
</evidence>
<dbReference type="InterPro" id="IPR012334">
    <property type="entry name" value="Pectin_lyas_fold"/>
</dbReference>
<dbReference type="AlphaFoldDB" id="A0A2W5R031"/>
<dbReference type="PANTHER" id="PTHR42970">
    <property type="entry name" value="PECTATE LYASE C-RELATED"/>
    <property type="match status" value="1"/>
</dbReference>
<organism evidence="5 6">
    <name type="scientific">Novosphingobium pentaromativorans</name>
    <dbReference type="NCBI Taxonomy" id="205844"/>
    <lineage>
        <taxon>Bacteria</taxon>
        <taxon>Pseudomonadati</taxon>
        <taxon>Pseudomonadota</taxon>
        <taxon>Alphaproteobacteria</taxon>
        <taxon>Sphingomonadales</taxon>
        <taxon>Sphingomonadaceae</taxon>
        <taxon>Novosphingobium</taxon>
    </lineage>
</organism>
<dbReference type="PANTHER" id="PTHR42970:SF1">
    <property type="entry name" value="PECTATE LYASE C-RELATED"/>
    <property type="match status" value="1"/>
</dbReference>
<keyword evidence="4" id="KW-1133">Transmembrane helix</keyword>
<keyword evidence="1" id="KW-0479">Metal-binding</keyword>
<evidence type="ECO:0000313" key="6">
    <source>
        <dbReference type="Proteomes" id="UP000249082"/>
    </source>
</evidence>
<feature type="compositionally biased region" description="Basic and acidic residues" evidence="3">
    <location>
        <begin position="459"/>
        <end position="470"/>
    </location>
</feature>
<comment type="caution">
    <text evidence="5">The sequence shown here is derived from an EMBL/GenBank/DDBJ whole genome shotgun (WGS) entry which is preliminary data.</text>
</comment>
<dbReference type="GO" id="GO:0046872">
    <property type="term" value="F:metal ion binding"/>
    <property type="evidence" value="ECO:0007669"/>
    <property type="project" value="UniProtKB-KW"/>
</dbReference>
<keyword evidence="4" id="KW-0472">Membrane</keyword>
<dbReference type="EMBL" id="QFPX01000002">
    <property type="protein sequence ID" value="PZQ56960.1"/>
    <property type="molecule type" value="Genomic_DNA"/>
</dbReference>
<dbReference type="GO" id="GO:0016829">
    <property type="term" value="F:lyase activity"/>
    <property type="evidence" value="ECO:0007669"/>
    <property type="project" value="UniProtKB-KW"/>
</dbReference>
<feature type="region of interest" description="Disordered" evidence="3">
    <location>
        <begin position="439"/>
        <end position="487"/>
    </location>
</feature>
<proteinExistence type="predicted"/>
<evidence type="ECO:0000256" key="4">
    <source>
        <dbReference type="SAM" id="Phobius"/>
    </source>
</evidence>
<keyword evidence="4" id="KW-0812">Transmembrane</keyword>
<protein>
    <submittedName>
        <fullName evidence="5">Pectate lyase</fullName>
    </submittedName>
</protein>
<dbReference type="Proteomes" id="UP000249082">
    <property type="component" value="Unassembled WGS sequence"/>
</dbReference>
<sequence>MDPRGHRACADLFSFGVSDQPGNRCGRRSFEPGDPSNRWRNGMTATNKPKRPSRKFTFRTLLVLAVLGLGGAAVMLGLAGTASEEVMAAAPVVKVPTGKKSFPAAVGYGATSVGGRGGRIIYVTTLADSGAGSYRACVTASGPRVCVFRVSGVIRFTQRPPWIMTPYLTIAGQTAPGSGITLAHGGGRNGLTPLVIKNTHDVVVRGIRVRNDRVGGNREAEDSITIEKSSRVVIDHVSASWARDELINGYDDNDEITISNSIFAWGIPKHDKCALLASDPVDKQKLSFIGNLCAHNGDRNPDINFPKGSCVEVINNVLYNAASEFAEVWESYGGSPVSIVGNTFIAGTNTTTQSRGVARETQGSTGTASIYLWDNAFDGNFRHVSPEVVPAQIQQAPCPLTVQPMGAAAAYAAVLARAGAFPRDGIDKAAVADVKARSGRIGSPAPAIPAQSSGTAYTDNDKDGMDDAWERANGLDPTRNDAWGDANGNGIENFEEFLTSREKGFGL</sequence>
<name>A0A2W5R031_9SPHN</name>
<feature type="region of interest" description="Disordered" evidence="3">
    <location>
        <begin position="29"/>
        <end position="50"/>
    </location>
</feature>
<gene>
    <name evidence="5" type="ORF">DI555_02195</name>
</gene>
<evidence type="ECO:0000256" key="3">
    <source>
        <dbReference type="SAM" id="MobiDB-lite"/>
    </source>
</evidence>
<accession>A0A2W5R031</accession>
<evidence type="ECO:0000313" key="5">
    <source>
        <dbReference type="EMBL" id="PZQ56960.1"/>
    </source>
</evidence>
<dbReference type="InterPro" id="IPR052063">
    <property type="entry name" value="Polysaccharide_Lyase_1"/>
</dbReference>
<dbReference type="Gene3D" id="2.160.20.10">
    <property type="entry name" value="Single-stranded right-handed beta-helix, Pectin lyase-like"/>
    <property type="match status" value="1"/>
</dbReference>
<feature type="transmembrane region" description="Helical" evidence="4">
    <location>
        <begin position="56"/>
        <end position="79"/>
    </location>
</feature>
<keyword evidence="5" id="KW-0456">Lyase</keyword>
<dbReference type="InterPro" id="IPR011050">
    <property type="entry name" value="Pectin_lyase_fold/virulence"/>
</dbReference>